<keyword evidence="1" id="KW-0732">Signal</keyword>
<dbReference type="Pfam" id="PF15869">
    <property type="entry name" value="TolB_like"/>
    <property type="match status" value="1"/>
</dbReference>
<evidence type="ECO:0000313" key="3">
    <source>
        <dbReference type="Proteomes" id="UP000199403"/>
    </source>
</evidence>
<dbReference type="PROSITE" id="PS51257">
    <property type="entry name" value="PROKAR_LIPOPROTEIN"/>
    <property type="match status" value="1"/>
</dbReference>
<dbReference type="AlphaFoldDB" id="A0A1H7BQI8"/>
<dbReference type="OrthoDB" id="821257at2"/>
<dbReference type="InterPro" id="IPR011044">
    <property type="entry name" value="Quino_amine_DH_bsu"/>
</dbReference>
<name>A0A1H7BQI8_9BACT</name>
<evidence type="ECO:0000313" key="2">
    <source>
        <dbReference type="EMBL" id="SEJ79718.1"/>
    </source>
</evidence>
<dbReference type="EMBL" id="FNZH01000014">
    <property type="protein sequence ID" value="SEJ79718.1"/>
    <property type="molecule type" value="Genomic_DNA"/>
</dbReference>
<protein>
    <submittedName>
        <fullName evidence="2">TolB-like 6-blade propeller-like</fullName>
    </submittedName>
</protein>
<feature type="chain" id="PRO_5011651252" evidence="1">
    <location>
        <begin position="25"/>
        <end position="364"/>
    </location>
</feature>
<organism evidence="2 3">
    <name type="scientific">Cyclobacterium xiamenense</name>
    <dbReference type="NCBI Taxonomy" id="1297121"/>
    <lineage>
        <taxon>Bacteria</taxon>
        <taxon>Pseudomonadati</taxon>
        <taxon>Bacteroidota</taxon>
        <taxon>Cytophagia</taxon>
        <taxon>Cytophagales</taxon>
        <taxon>Cyclobacteriaceae</taxon>
        <taxon>Cyclobacterium</taxon>
    </lineage>
</organism>
<feature type="signal peptide" evidence="1">
    <location>
        <begin position="1"/>
        <end position="24"/>
    </location>
</feature>
<proteinExistence type="predicted"/>
<evidence type="ECO:0000256" key="1">
    <source>
        <dbReference type="SAM" id="SignalP"/>
    </source>
</evidence>
<keyword evidence="3" id="KW-1185">Reference proteome</keyword>
<gene>
    <name evidence="2" type="ORF">SAMN05192553_11413</name>
</gene>
<accession>A0A1H7BQI8</accession>
<dbReference type="RefSeq" id="WP_092178789.1">
    <property type="nucleotide sequence ID" value="NZ_FNZH01000014.1"/>
</dbReference>
<sequence length="364" mass="41056">MIRNKLTLLVGFFALGFACSPASEENEIEEIVVFDEKDLPDPIALVGKKYNFPNITNPRNILCLGDYLVVSERSNGDLLHILDIQSEKYIRSTGKNGLGPGEATLVWKLEPAFEKESFWCYDLEQTFFSKYSVNEGTSKLAESQLRLEEIFHYVADLTWASDTSLLVTMVDGNDKYFEVSLQGDTLAAYGTWDSMIDRKDVPYNVISSIHQGRLKASPDKRKFIAAGSRRDFIDVLDKASGKILSIRGPVDEVPEFDVDYSRGYPMAAMNMKTLTVKYLDSFAGKERIYGLHLGKSFRNISDPDELNRIFVFDYQGKIVHQYSLDYPLTGFTVDEDNSIIYGLTVDEEPNVVAFALPESSLLTE</sequence>
<dbReference type="SUPFAM" id="SSF50969">
    <property type="entry name" value="YVTN repeat-like/Quinoprotein amine dehydrogenase"/>
    <property type="match status" value="1"/>
</dbReference>
<dbReference type="STRING" id="1416801.SAMN05192553_11413"/>
<reference evidence="3" key="1">
    <citation type="submission" date="2016-10" db="EMBL/GenBank/DDBJ databases">
        <authorList>
            <person name="Varghese N."/>
            <person name="Submissions S."/>
        </authorList>
    </citation>
    <scope>NUCLEOTIDE SEQUENCE [LARGE SCALE GENOMIC DNA]</scope>
    <source>
        <strain evidence="3">IBRC-M 10761</strain>
    </source>
</reference>
<dbReference type="Proteomes" id="UP000199403">
    <property type="component" value="Unassembled WGS sequence"/>
</dbReference>